<evidence type="ECO:0000256" key="2">
    <source>
        <dbReference type="SAM" id="SignalP"/>
    </source>
</evidence>
<dbReference type="Gene3D" id="1.25.40.10">
    <property type="entry name" value="Tetratricopeptide repeat domain"/>
    <property type="match status" value="3"/>
</dbReference>
<name>A0A6I8MCW7_9FUSO</name>
<reference evidence="3 4" key="1">
    <citation type="submission" date="2019-10" db="EMBL/GenBank/DDBJ databases">
        <authorList>
            <person name="Blom J."/>
        </authorList>
    </citation>
    <scope>NUCLEOTIDE SEQUENCE [LARGE SCALE GENOMIC DNA]</scope>
    <source>
        <strain evidence="3 4">ES3154-GLU</strain>
    </source>
</reference>
<dbReference type="Pfam" id="PF14559">
    <property type="entry name" value="TPR_19"/>
    <property type="match status" value="1"/>
</dbReference>
<feature type="chain" id="PRO_5026142282" evidence="2">
    <location>
        <begin position="19"/>
        <end position="448"/>
    </location>
</feature>
<evidence type="ECO:0000313" key="3">
    <source>
        <dbReference type="EMBL" id="VWL85332.1"/>
    </source>
</evidence>
<dbReference type="EMBL" id="CABWIB010000001">
    <property type="protein sequence ID" value="VWL85332.1"/>
    <property type="molecule type" value="Genomic_DNA"/>
</dbReference>
<gene>
    <name evidence="3" type="ORF">OMES3154_00616</name>
</gene>
<dbReference type="PROSITE" id="PS50005">
    <property type="entry name" value="TPR"/>
    <property type="match status" value="1"/>
</dbReference>
<dbReference type="RefSeq" id="WP_156683339.1">
    <property type="nucleotide sequence ID" value="NZ_CABWIB010000001.1"/>
</dbReference>
<protein>
    <submittedName>
        <fullName evidence="3">Lipopolysaccharide assembly protein B</fullName>
    </submittedName>
</protein>
<dbReference type="SUPFAM" id="SSF48452">
    <property type="entry name" value="TPR-like"/>
    <property type="match status" value="1"/>
</dbReference>
<keyword evidence="2" id="KW-0732">Signal</keyword>
<dbReference type="InterPro" id="IPR019734">
    <property type="entry name" value="TPR_rpt"/>
</dbReference>
<keyword evidence="1" id="KW-0802">TPR repeat</keyword>
<dbReference type="Proteomes" id="UP000419017">
    <property type="component" value="Unassembled WGS sequence"/>
</dbReference>
<keyword evidence="4" id="KW-1185">Reference proteome</keyword>
<dbReference type="SUPFAM" id="SSF81901">
    <property type="entry name" value="HCP-like"/>
    <property type="match status" value="1"/>
</dbReference>
<sequence length="448" mass="51118">MKKIITIFTFLISVSLIAGPKADLEKASKLISENKEKEAISLLEKTKPVKGEENEYEQINYALAANYISKNDEDNAKKYFQKISDNKNSKSDIAKGADQYLMALASDDSGKILYLERLSERFDNKNYEILSELNAYYVLNKLDEKASSLNKVIKEQGENFEDIVSLFTGEVLVPQDFDLANTYIKKALKSKNPKIQIEAHILLASYYLAKKDYKKVEEEVNLAEKINPSDAMLLARIGDIYKSMGNENKNYEYLKKAYKLDSKQLSIVIALIESSYDRNDKKDQNVWSGVARNLNKDVNDLELAKLFMQKEKIELAKEFAIKASKENNEANYLLFVIYINEYNKEEMLKYADKILKTGTDEEKLAVTVVKNNPELALSEIAYSNGNLNKSLEFAKKAAKKNHEADLMLAQIYIKLGDINEAKKYLESSVKNKVNVKEAKSILDKLNER</sequence>
<dbReference type="InterPro" id="IPR011990">
    <property type="entry name" value="TPR-like_helical_dom_sf"/>
</dbReference>
<accession>A0A6I8MCW7</accession>
<dbReference type="SMART" id="SM00028">
    <property type="entry name" value="TPR"/>
    <property type="match status" value="3"/>
</dbReference>
<organism evidence="3 4">
    <name type="scientific">Oceanivirga miroungae</name>
    <dbReference type="NCBI Taxonomy" id="1130046"/>
    <lineage>
        <taxon>Bacteria</taxon>
        <taxon>Fusobacteriati</taxon>
        <taxon>Fusobacteriota</taxon>
        <taxon>Fusobacteriia</taxon>
        <taxon>Fusobacteriales</taxon>
        <taxon>Leptotrichiaceae</taxon>
        <taxon>Oceanivirga</taxon>
    </lineage>
</organism>
<proteinExistence type="predicted"/>
<dbReference type="AlphaFoldDB" id="A0A6I8MCW7"/>
<feature type="repeat" description="TPR" evidence="1">
    <location>
        <begin position="231"/>
        <end position="264"/>
    </location>
</feature>
<dbReference type="Pfam" id="PF13181">
    <property type="entry name" value="TPR_8"/>
    <property type="match status" value="2"/>
</dbReference>
<feature type="signal peptide" evidence="2">
    <location>
        <begin position="1"/>
        <end position="18"/>
    </location>
</feature>
<evidence type="ECO:0000313" key="4">
    <source>
        <dbReference type="Proteomes" id="UP000419017"/>
    </source>
</evidence>
<evidence type="ECO:0000256" key="1">
    <source>
        <dbReference type="PROSITE-ProRule" id="PRU00339"/>
    </source>
</evidence>